<accession>A0AAD9DLK6</accession>
<keyword evidence="8" id="KW-0547">Nucleotide-binding</keyword>
<evidence type="ECO:0000256" key="9">
    <source>
        <dbReference type="ARBA" id="ARBA00022777"/>
    </source>
</evidence>
<dbReference type="PANTHER" id="PTHR24346">
    <property type="entry name" value="MAP/MICROTUBULE AFFINITY-REGULATING KINASE"/>
    <property type="match status" value="1"/>
</dbReference>
<keyword evidence="11" id="KW-0460">Magnesium</keyword>
<evidence type="ECO:0000313" key="19">
    <source>
        <dbReference type="Proteomes" id="UP001239994"/>
    </source>
</evidence>
<feature type="domain" description="UBA" evidence="17">
    <location>
        <begin position="771"/>
        <end position="811"/>
    </location>
</feature>
<gene>
    <name evidence="18" type="ORF">P4O66_017918</name>
</gene>
<evidence type="ECO:0000256" key="7">
    <source>
        <dbReference type="ARBA" id="ARBA00022723"/>
    </source>
</evidence>
<reference evidence="18" key="1">
    <citation type="submission" date="2023-03" db="EMBL/GenBank/DDBJ databases">
        <title>Electrophorus voltai genome.</title>
        <authorList>
            <person name="Bian C."/>
        </authorList>
    </citation>
    <scope>NUCLEOTIDE SEQUENCE</scope>
    <source>
        <strain evidence="18">CB-2022</strain>
        <tissue evidence="18">Muscle</tissue>
    </source>
</reference>
<feature type="region of interest" description="Disordered" evidence="15">
    <location>
        <begin position="986"/>
        <end position="1067"/>
    </location>
</feature>
<sequence>MAAVSSGGASGSAATGITHSARPAAGIGTQNRAQTSPGINHQSRPAQTAGCITNPGHSSVSRPARVGYYEIERTIGKGNFAVVKLATHLVTKAKIDLTVRKRLGPVVTISRLHIERCQDIGDCNLLCFTESWLNSAVASHAIQAAEFFSVHRVDRTAGSEKSRVGVVCVMVHNSSCNDANVVILACSCSPNLVLLAPKFRPFYLPWEFTSVIVNTVYIPPQANMDTALTDVSNFTEAVVGFIGKLVDDTIPRATVQTFPNQKPWVDKTIRETLNSRTTAYNAGIISGNVDKYKSAAYGVRRAVSEAKQRYGRKLESEFQQSGSGFLWHGLQTITDYRCPPSGLMSADESLANELNTFFARFKATSSSTNANNANGAIGAGNGACAEPTMGQHPLIMDSGVRRVFNSCLTRKAAGPDGICGSVLKACADQLAPDLSWSRHTNSLAKVRQRLYHLRCLGDFRLPSKVLWNFYTSTIESILTGNITAWFGNSTNSLIYTSMYLDMLNNLFSLSAEVAIKIVDKTQLDDENLKKIFREVQIMKMLRHPHIIRLYQVMETERMIYLVTEYASGGEIFDHLVAHGRMAEKDARKKFKQIVAAVHFCHCRNIVHRDLKAENLLLDHNLNIKIADFGFSNIFSRGQLLKTWCGSPPYAAPELFEGKEYDGPKVDIWCVGYICSLGVVLYVLVCGALPFDGSTLQNLRARVLSGKFRIPFFMSTDCEYLIRHMLVLEPSRRLTMEQICKNKWMKQGDPDPEFERLIAECEQVKTEREAEVINEQVLMVMVDMGLDRERTLQSLHTDAYDHYNAIYCLLLDRLKRHKTLRVTLPTPRPIGYTLNAVQDQGNAVSMPVPHVQLINPENQIVEPDGTMALDSDEGEEPSPEAMARYLSMRRHTVGVPDPRAEMQEELQKLAPGFVRVPPPPFAPLPPTMAQIPTFMPTQNFQPTQQLEYKEQSLLQPPTLQLLNGMGPLGRRASDGGANIQLHAQQMLKRPRGQSPLVASPHPIPAVAPVDEEGSDGEPDPEAVQRYLANSSKRHTTHNVGSLNYTSSELSADAQRARPRGWTPEHSRSSYKDCNTLHLPMERFSPVRRFSDGAATIQAFKAQLEIKQLKQECEQLQKMYAAPQDEKLLEHTQQQHVLYQQEQQILHQQIQALNLGHGENQPSHLTHQLQRLRIQPSSPPPTHPNNHLFRPANQSPPPGSQGMMQAHGAPSAVQFQHAPDLYQSSSGSPPPTNLPRMTMPNQVQTQASGPAHGTVGLAQVLPQQQQVTIQVQEVELGGQRQNFLATPCHRVLGKQLSADNAETHSRSLGRFHCSTSVYEHAQFNAHLFGEGGRAPAGASGVVGTYNSYMQGASLKVPGLEGYQSGTAAGVAYASPSALQQALLSPTPLDYRPTQQQQHVTPILQGLLSPRHSLTGHSDARLPPQDLAALLKRQSPRPVPTPATPANPQEYGEILLLRQLGQASNSLETLSPAQAPPTQHYHHLLQIRTPPECPAPTIPHSESMEEDDVPAYHDGLLAKATTPCVDGHELLAPPCGDTPPYSSPTHRHPYMRSATTARGGVNTAVCTYPRAGGEHADCVGAVVMEGDHNATSYGSRPTQGDPYRPRGSLQRHHTIQTADDAYHYLLTKFVGPSRANVWNELIGWKGTKLCPYVRYPQPVVFDRKPAAASKGGV</sequence>
<feature type="compositionally biased region" description="Low complexity" evidence="15">
    <location>
        <begin position="1"/>
        <end position="16"/>
    </location>
</feature>
<dbReference type="Gene3D" id="3.30.200.20">
    <property type="entry name" value="Phosphorylase Kinase, domain 1"/>
    <property type="match status" value="1"/>
</dbReference>
<keyword evidence="4" id="KW-0723">Serine/threonine-protein kinase</keyword>
<evidence type="ECO:0000256" key="11">
    <source>
        <dbReference type="ARBA" id="ARBA00022842"/>
    </source>
</evidence>
<keyword evidence="6" id="KW-0808">Transferase</keyword>
<evidence type="ECO:0000256" key="3">
    <source>
        <dbReference type="ARBA" id="ARBA00012513"/>
    </source>
</evidence>
<evidence type="ECO:0000256" key="12">
    <source>
        <dbReference type="ARBA" id="ARBA00047899"/>
    </source>
</evidence>
<organism evidence="18 19">
    <name type="scientific">Electrophorus voltai</name>
    <dbReference type="NCBI Taxonomy" id="2609070"/>
    <lineage>
        <taxon>Eukaryota</taxon>
        <taxon>Metazoa</taxon>
        <taxon>Chordata</taxon>
        <taxon>Craniata</taxon>
        <taxon>Vertebrata</taxon>
        <taxon>Euteleostomi</taxon>
        <taxon>Actinopterygii</taxon>
        <taxon>Neopterygii</taxon>
        <taxon>Teleostei</taxon>
        <taxon>Ostariophysi</taxon>
        <taxon>Gymnotiformes</taxon>
        <taxon>Gymnotoidei</taxon>
        <taxon>Gymnotidae</taxon>
        <taxon>Electrophorus</taxon>
    </lineage>
</organism>
<feature type="compositionally biased region" description="Polar residues" evidence="15">
    <location>
        <begin position="1237"/>
        <end position="1246"/>
    </location>
</feature>
<dbReference type="Pfam" id="PF23312">
    <property type="entry name" value="UBA_SIK3"/>
    <property type="match status" value="1"/>
</dbReference>
<dbReference type="GO" id="GO:0035556">
    <property type="term" value="P:intracellular signal transduction"/>
    <property type="evidence" value="ECO:0007669"/>
    <property type="project" value="TreeGrafter"/>
</dbReference>
<feature type="compositionally biased region" description="Acidic residues" evidence="15">
    <location>
        <begin position="1008"/>
        <end position="1019"/>
    </location>
</feature>
<dbReference type="EC" id="2.7.11.1" evidence="3"/>
<dbReference type="InterPro" id="IPR011009">
    <property type="entry name" value="Kinase-like_dom_sf"/>
</dbReference>
<comment type="cofactor">
    <cofactor evidence="1">
        <name>Mg(2+)</name>
        <dbReference type="ChEBI" id="CHEBI:18420"/>
    </cofactor>
</comment>
<dbReference type="InterPro" id="IPR015940">
    <property type="entry name" value="UBA"/>
</dbReference>
<dbReference type="InterPro" id="IPR008271">
    <property type="entry name" value="Ser/Thr_kinase_AS"/>
</dbReference>
<evidence type="ECO:0000256" key="1">
    <source>
        <dbReference type="ARBA" id="ARBA00001946"/>
    </source>
</evidence>
<keyword evidence="5" id="KW-0597">Phosphoprotein</keyword>
<keyword evidence="14" id="KW-0175">Coiled coil</keyword>
<dbReference type="Proteomes" id="UP001239994">
    <property type="component" value="Unassembled WGS sequence"/>
</dbReference>
<dbReference type="FunFam" id="3.30.200.20:FF:000003">
    <property type="entry name" value="Non-specific serine/threonine protein kinase"/>
    <property type="match status" value="1"/>
</dbReference>
<dbReference type="SMART" id="SM00220">
    <property type="entry name" value="S_TKc"/>
    <property type="match status" value="1"/>
</dbReference>
<dbReference type="InterPro" id="IPR000719">
    <property type="entry name" value="Prot_kinase_dom"/>
</dbReference>
<comment type="catalytic activity">
    <reaction evidence="12">
        <text>L-threonyl-[protein] + ATP = O-phospho-L-threonyl-[protein] + ADP + H(+)</text>
        <dbReference type="Rhea" id="RHEA:46608"/>
        <dbReference type="Rhea" id="RHEA-COMP:11060"/>
        <dbReference type="Rhea" id="RHEA-COMP:11605"/>
        <dbReference type="ChEBI" id="CHEBI:15378"/>
        <dbReference type="ChEBI" id="CHEBI:30013"/>
        <dbReference type="ChEBI" id="CHEBI:30616"/>
        <dbReference type="ChEBI" id="CHEBI:61977"/>
        <dbReference type="ChEBI" id="CHEBI:456216"/>
        <dbReference type="EC" id="2.7.11.1"/>
    </reaction>
</comment>
<dbReference type="Gene3D" id="1.10.510.10">
    <property type="entry name" value="Transferase(Phosphotransferase) domain 1"/>
    <property type="match status" value="1"/>
</dbReference>
<evidence type="ECO:0000256" key="8">
    <source>
        <dbReference type="ARBA" id="ARBA00022741"/>
    </source>
</evidence>
<evidence type="ECO:0000256" key="6">
    <source>
        <dbReference type="ARBA" id="ARBA00022679"/>
    </source>
</evidence>
<evidence type="ECO:0000259" key="17">
    <source>
        <dbReference type="PROSITE" id="PS50030"/>
    </source>
</evidence>
<dbReference type="PROSITE" id="PS50030">
    <property type="entry name" value="UBA"/>
    <property type="match status" value="1"/>
</dbReference>
<evidence type="ECO:0000256" key="15">
    <source>
        <dbReference type="SAM" id="MobiDB-lite"/>
    </source>
</evidence>
<dbReference type="PROSITE" id="PS50011">
    <property type="entry name" value="PROTEIN_KINASE_DOM"/>
    <property type="match status" value="1"/>
</dbReference>
<evidence type="ECO:0000256" key="2">
    <source>
        <dbReference type="ARBA" id="ARBA00006234"/>
    </source>
</evidence>
<dbReference type="EMBL" id="JAROKS010000025">
    <property type="protein sequence ID" value="KAK1786211.1"/>
    <property type="molecule type" value="Genomic_DNA"/>
</dbReference>
<dbReference type="PROSITE" id="PS00108">
    <property type="entry name" value="PROTEIN_KINASE_ST"/>
    <property type="match status" value="1"/>
</dbReference>
<comment type="caution">
    <text evidence="18">The sequence shown here is derived from an EMBL/GenBank/DDBJ whole genome shotgun (WGS) entry which is preliminary data.</text>
</comment>
<dbReference type="GO" id="GO:0008168">
    <property type="term" value="F:methyltransferase activity"/>
    <property type="evidence" value="ECO:0007669"/>
    <property type="project" value="InterPro"/>
</dbReference>
<comment type="catalytic activity">
    <reaction evidence="13">
        <text>L-seryl-[protein] + ATP = O-phospho-L-seryl-[protein] + ADP + H(+)</text>
        <dbReference type="Rhea" id="RHEA:17989"/>
        <dbReference type="Rhea" id="RHEA-COMP:9863"/>
        <dbReference type="Rhea" id="RHEA-COMP:11604"/>
        <dbReference type="ChEBI" id="CHEBI:15378"/>
        <dbReference type="ChEBI" id="CHEBI:29999"/>
        <dbReference type="ChEBI" id="CHEBI:30616"/>
        <dbReference type="ChEBI" id="CHEBI:83421"/>
        <dbReference type="ChEBI" id="CHEBI:456216"/>
        <dbReference type="EC" id="2.7.11.1"/>
    </reaction>
</comment>
<feature type="coiled-coil region" evidence="14">
    <location>
        <begin position="1097"/>
        <end position="1124"/>
    </location>
</feature>
<feature type="non-terminal residue" evidence="18">
    <location>
        <position position="1"/>
    </location>
</feature>
<feature type="compositionally biased region" description="Polar residues" evidence="15">
    <location>
        <begin position="1036"/>
        <end position="1048"/>
    </location>
</feature>
<evidence type="ECO:0000259" key="16">
    <source>
        <dbReference type="PROSITE" id="PS50011"/>
    </source>
</evidence>
<feature type="region of interest" description="Disordered" evidence="15">
    <location>
        <begin position="1"/>
        <end position="60"/>
    </location>
</feature>
<dbReference type="GO" id="GO:0046872">
    <property type="term" value="F:metal ion binding"/>
    <property type="evidence" value="ECO:0007669"/>
    <property type="project" value="UniProtKB-KW"/>
</dbReference>
<dbReference type="Pfam" id="PF00069">
    <property type="entry name" value="Pkinase"/>
    <property type="match status" value="1"/>
</dbReference>
<keyword evidence="7" id="KW-0479">Metal-binding</keyword>
<dbReference type="GO" id="GO:0005737">
    <property type="term" value="C:cytoplasm"/>
    <property type="evidence" value="ECO:0007669"/>
    <property type="project" value="TreeGrafter"/>
</dbReference>
<dbReference type="InterPro" id="IPR015095">
    <property type="entry name" value="AlkB_hom8_N"/>
</dbReference>
<keyword evidence="9" id="KW-0418">Kinase</keyword>
<dbReference type="InterPro" id="IPR057380">
    <property type="entry name" value="UBA_SIK1/2/3"/>
</dbReference>
<feature type="compositionally biased region" description="Polar residues" evidence="15">
    <location>
        <begin position="28"/>
        <end position="46"/>
    </location>
</feature>
<dbReference type="SUPFAM" id="SSF56112">
    <property type="entry name" value="Protein kinase-like (PK-like)"/>
    <property type="match status" value="1"/>
</dbReference>
<dbReference type="GO" id="GO:0000226">
    <property type="term" value="P:microtubule cytoskeleton organization"/>
    <property type="evidence" value="ECO:0007669"/>
    <property type="project" value="TreeGrafter"/>
</dbReference>
<dbReference type="GO" id="GO:0005524">
    <property type="term" value="F:ATP binding"/>
    <property type="evidence" value="ECO:0007669"/>
    <property type="project" value="UniProtKB-KW"/>
</dbReference>
<dbReference type="FunFam" id="1.10.510.10:FF:000156">
    <property type="entry name" value="Serine/threonine-protein kinase SIK3 homolog"/>
    <property type="match status" value="1"/>
</dbReference>
<evidence type="ECO:0000256" key="10">
    <source>
        <dbReference type="ARBA" id="ARBA00022840"/>
    </source>
</evidence>
<name>A0AAD9DLK6_9TELE</name>
<dbReference type="GO" id="GO:0016706">
    <property type="term" value="F:2-oxoglutarate-dependent dioxygenase activity"/>
    <property type="evidence" value="ECO:0007669"/>
    <property type="project" value="InterPro"/>
</dbReference>
<feature type="domain" description="Protein kinase" evidence="16">
    <location>
        <begin position="480"/>
        <end position="744"/>
    </location>
</feature>
<proteinExistence type="inferred from homology"/>
<dbReference type="GO" id="GO:0050321">
    <property type="term" value="F:tau-protein kinase activity"/>
    <property type="evidence" value="ECO:0007669"/>
    <property type="project" value="TreeGrafter"/>
</dbReference>
<dbReference type="PANTHER" id="PTHR24346:SF42">
    <property type="entry name" value="SERINE_THREONINE-PROTEIN KINASE SIK3"/>
    <property type="match status" value="1"/>
</dbReference>
<keyword evidence="10" id="KW-0067">ATP-binding</keyword>
<evidence type="ECO:0000313" key="18">
    <source>
        <dbReference type="EMBL" id="KAK1786211.1"/>
    </source>
</evidence>
<keyword evidence="19" id="KW-1185">Reference proteome</keyword>
<protein>
    <recommendedName>
        <fullName evidence="3">non-specific serine/threonine protein kinase</fullName>
        <ecNumber evidence="3">2.7.11.1</ecNumber>
    </recommendedName>
</protein>
<feature type="region of interest" description="Disordered" evidence="15">
    <location>
        <begin position="1172"/>
        <end position="1248"/>
    </location>
</feature>
<evidence type="ECO:0000256" key="13">
    <source>
        <dbReference type="ARBA" id="ARBA00048679"/>
    </source>
</evidence>
<evidence type="ECO:0000256" key="14">
    <source>
        <dbReference type="SAM" id="Coils"/>
    </source>
</evidence>
<dbReference type="Pfam" id="PF09004">
    <property type="entry name" value="ALKBH8_N"/>
    <property type="match status" value="1"/>
</dbReference>
<evidence type="ECO:0000256" key="5">
    <source>
        <dbReference type="ARBA" id="ARBA00022553"/>
    </source>
</evidence>
<comment type="similarity">
    <text evidence="2">Belongs to the protein kinase superfamily. CAMK Ser/Thr protein kinase family. SNF1 subfamily.</text>
</comment>
<evidence type="ECO:0000256" key="4">
    <source>
        <dbReference type="ARBA" id="ARBA00022527"/>
    </source>
</evidence>